<sequence>MNRNNYNNDYNNNYNNDYNNNYNNDYNNDYNNESNNNHDYVPNNFQNEDSDQYLMENATISDYNAPELSTCEKTMGGKHYVKSKYRKFIVTDEYLLEYLLKKYRLEKSKLIHLIENQKKHEYIISVIEFFYKENKEIKKKPIKDQYKYFKQWNESGLKISIEDLDNYYENKIKKYN</sequence>
<evidence type="ECO:0000313" key="1">
    <source>
        <dbReference type="EMBL" id="AZL89990.1"/>
    </source>
</evidence>
<organism evidence="1">
    <name type="scientific">Megavirus baoshan</name>
    <dbReference type="NCBI Taxonomy" id="2496520"/>
    <lineage>
        <taxon>Viruses</taxon>
        <taxon>Varidnaviria</taxon>
        <taxon>Bamfordvirae</taxon>
        <taxon>Nucleocytoviricota</taxon>
        <taxon>Megaviricetes</taxon>
        <taxon>Imitervirales</taxon>
        <taxon>Mimiviridae</taxon>
        <taxon>Megamimivirinae</taxon>
        <taxon>Megavirus</taxon>
        <taxon>Megavirus baoshanense</taxon>
    </lineage>
</organism>
<accession>A0A3Q8U905</accession>
<protein>
    <submittedName>
        <fullName evidence="1">Uncharacterized protein</fullName>
    </submittedName>
</protein>
<dbReference type="EMBL" id="MH046811">
    <property type="protein sequence ID" value="AZL89990.1"/>
    <property type="molecule type" value="Genomic_DNA"/>
</dbReference>
<proteinExistence type="predicted"/>
<name>A0A3Q8U905_9VIRU</name>
<reference evidence="1" key="1">
    <citation type="submission" date="2018-03" db="EMBL/GenBank/DDBJ databases">
        <title>Draft genome sequences of Megaviruse, new member of the family Mimiviridae isolated from water in Shanghai, China.</title>
        <authorList>
            <person name="Xia Y."/>
        </authorList>
    </citation>
    <scope>NUCLEOTIDE SEQUENCE</scope>
    <source>
        <strain evidence="1">SH</strain>
    </source>
</reference>
<gene>
    <name evidence="1" type="ORF">Mb0815</name>
</gene>